<proteinExistence type="predicted"/>
<evidence type="ECO:0000313" key="1">
    <source>
        <dbReference type="EMBL" id="MBB5344499.1"/>
    </source>
</evidence>
<reference evidence="1 2" key="1">
    <citation type="submission" date="2020-08" db="EMBL/GenBank/DDBJ databases">
        <title>Genomic Encyclopedia of Type Strains, Phase IV (KMG-V): Genome sequencing to study the core and pangenomes of soil and plant-associated prokaryotes.</title>
        <authorList>
            <person name="Whitman W."/>
        </authorList>
    </citation>
    <scope>NUCLEOTIDE SEQUENCE [LARGE SCALE GENOMIC DNA]</scope>
    <source>
        <strain evidence="1 2">M8US30</strain>
    </source>
</reference>
<dbReference type="EMBL" id="JACHDZ010000003">
    <property type="protein sequence ID" value="MBB5344499.1"/>
    <property type="molecule type" value="Genomic_DNA"/>
</dbReference>
<dbReference type="Proteomes" id="UP000569092">
    <property type="component" value="Unassembled WGS sequence"/>
</dbReference>
<protein>
    <submittedName>
        <fullName evidence="1">Uncharacterized protein</fullName>
    </submittedName>
</protein>
<sequence>MEEQITLAKLQFCLALQVRDWELMRTNPIADTAYCSGSMLCRLLHQSLRRERRSGLTLLACRSGLLRCWPLRFRNSA</sequence>
<dbReference type="AlphaFoldDB" id="A0A7W8J8C4"/>
<accession>A0A7W8J8C4</accession>
<organism evidence="1 2">
    <name type="scientific">Tunturiibacter lichenicola</name>
    <dbReference type="NCBI Taxonomy" id="2051959"/>
    <lineage>
        <taxon>Bacteria</taxon>
        <taxon>Pseudomonadati</taxon>
        <taxon>Acidobacteriota</taxon>
        <taxon>Terriglobia</taxon>
        <taxon>Terriglobales</taxon>
        <taxon>Acidobacteriaceae</taxon>
        <taxon>Tunturiibacter</taxon>
    </lineage>
</organism>
<comment type="caution">
    <text evidence="1">The sequence shown here is derived from an EMBL/GenBank/DDBJ whole genome shotgun (WGS) entry which is preliminary data.</text>
</comment>
<evidence type="ECO:0000313" key="2">
    <source>
        <dbReference type="Proteomes" id="UP000569092"/>
    </source>
</evidence>
<gene>
    <name evidence="1" type="ORF">HDF10_002478</name>
</gene>
<name>A0A7W8J8C4_9BACT</name>